<accession>A0A656GN83</accession>
<comment type="caution">
    <text evidence="1">The sequence shown here is derived from an EMBL/GenBank/DDBJ whole genome shotgun (WGS) entry which is preliminary data.</text>
</comment>
<evidence type="ECO:0000313" key="1">
    <source>
        <dbReference type="EMBL" id="EGH27077.1"/>
    </source>
</evidence>
<sequence>NPRAIMLRLFGCLADAVGGVEHLHGLSDIWQA</sequence>
<proteinExistence type="predicted"/>
<reference evidence="1 2" key="1">
    <citation type="journal article" date="2011" name="PLoS Pathog.">
        <title>Dynamic evolution of pathogenicity revealed by sequencing and comparative genomics of 19 Pseudomonas syringae isolates.</title>
        <authorList>
            <person name="Baltrus D.A."/>
            <person name="Nishimura M.T."/>
            <person name="Romanchuk A."/>
            <person name="Chang J.H."/>
            <person name="Mukhtar M.S."/>
            <person name="Cherkis K."/>
            <person name="Roach J."/>
            <person name="Grant S.R."/>
            <person name="Jones C.D."/>
            <person name="Dangl J.L."/>
        </authorList>
    </citation>
    <scope>NUCLEOTIDE SEQUENCE [LARGE SCALE GENOMIC DNA]</scope>
    <source>
        <strain evidence="1 2">301020</strain>
    </source>
</reference>
<organism evidence="1 2">
    <name type="scientific">Pseudomonas amygdali pv. mori str. 301020</name>
    <dbReference type="NCBI Taxonomy" id="629261"/>
    <lineage>
        <taxon>Bacteria</taxon>
        <taxon>Pseudomonadati</taxon>
        <taxon>Pseudomonadota</taxon>
        <taxon>Gammaproteobacteria</taxon>
        <taxon>Pseudomonadales</taxon>
        <taxon>Pseudomonadaceae</taxon>
        <taxon>Pseudomonas</taxon>
        <taxon>Pseudomonas amygdali</taxon>
    </lineage>
</organism>
<evidence type="ECO:0000313" key="2">
    <source>
        <dbReference type="Proteomes" id="UP000003465"/>
    </source>
</evidence>
<feature type="non-terminal residue" evidence="1">
    <location>
        <position position="32"/>
    </location>
</feature>
<protein>
    <submittedName>
        <fullName evidence="1">Uncharacterized protein</fullName>
    </submittedName>
</protein>
<dbReference type="EMBL" id="AEAG01003295">
    <property type="protein sequence ID" value="EGH27077.1"/>
    <property type="molecule type" value="Genomic_DNA"/>
</dbReference>
<dbReference type="Proteomes" id="UP000003465">
    <property type="component" value="Unassembled WGS sequence"/>
</dbReference>
<feature type="non-terminal residue" evidence="1">
    <location>
        <position position="1"/>
    </location>
</feature>
<gene>
    <name evidence="1" type="ORF">PSYMO_38538</name>
</gene>
<dbReference type="AlphaFoldDB" id="A0A656GN83"/>
<name>A0A656GN83_PSEA0</name>